<evidence type="ECO:0000313" key="2">
    <source>
        <dbReference type="EMBL" id="AOV07573.1"/>
    </source>
</evidence>
<protein>
    <submittedName>
        <fullName evidence="2">Uncharacterized protein</fullName>
    </submittedName>
</protein>
<dbReference type="InterPro" id="IPR019734">
    <property type="entry name" value="TPR_rpt"/>
</dbReference>
<gene>
    <name evidence="2" type="ORF">BI350_08520</name>
</gene>
<dbReference type="Gene3D" id="1.25.40.10">
    <property type="entry name" value="Tetratricopeptide repeat domain"/>
    <property type="match status" value="1"/>
</dbReference>
<dbReference type="SUPFAM" id="SSF48452">
    <property type="entry name" value="TPR-like"/>
    <property type="match status" value="1"/>
</dbReference>
<keyword evidence="3" id="KW-1185">Reference proteome</keyword>
<dbReference type="Pfam" id="PF14559">
    <property type="entry name" value="TPR_19"/>
    <property type="match status" value="1"/>
</dbReference>
<dbReference type="AlphaFoldDB" id="A0A1D8JFV3"/>
<evidence type="ECO:0000256" key="1">
    <source>
        <dbReference type="PROSITE-ProRule" id="PRU00339"/>
    </source>
</evidence>
<dbReference type="Proteomes" id="UP000185746">
    <property type="component" value="Chromosome"/>
</dbReference>
<name>A0A1D8JFV3_9BACL</name>
<proteinExistence type="predicted"/>
<evidence type="ECO:0000313" key="3">
    <source>
        <dbReference type="Proteomes" id="UP000185746"/>
    </source>
</evidence>
<accession>A0A1D8JFV3</accession>
<feature type="repeat" description="TPR" evidence="1">
    <location>
        <begin position="21"/>
        <end position="54"/>
    </location>
</feature>
<keyword evidence="1" id="KW-0802">TPR repeat</keyword>
<sequence>MRKKYGKLRKKGNLIVFPGTAEKLIREGMHYVEHHQFEQAVHSFEEAMQFEPESDEFLLPYAIALYEIKAFRRAKDITSMLLNRGPEDYIGTMELYLTILIHLEEYEDVEMKIDILLEEGFVPKGMLSKFTYLRDLNKRLALRYGSEESIVAKAPFTLDEFMAMDVLGQQQLLASLDGTDLHAVTELLEDIVESVHLSPIVITFALTLLHQAQYSKQVTVHKFGLEKEVIPASMALPGQDERTQAVLAELEKLLTQDPSRLELAYGLVEKFMIIAFPFDWGSYSAEEIANSYIVYIESLFSGEELPYTPLLAFIKQLDNDSDFEPV</sequence>
<dbReference type="SUPFAM" id="SSF116965">
    <property type="entry name" value="Hypothetical protein MPN330"/>
    <property type="match status" value="1"/>
</dbReference>
<dbReference type="RefSeq" id="WP_075527705.1">
    <property type="nucleotide sequence ID" value="NZ_CP017560.1"/>
</dbReference>
<reference evidence="2 3" key="1">
    <citation type="submission" date="2016-09" db="EMBL/GenBank/DDBJ databases">
        <title>Complete genome sequence of the Lysinibacillus sphaericus LMG 22257, a specie of Bacillus with ureolytic activity that can effectively biodeposit calcium carbonate.</title>
        <authorList>
            <person name="Yan W."/>
        </authorList>
    </citation>
    <scope>NUCLEOTIDE SEQUENCE [LARGE SCALE GENOMIC DNA]</scope>
    <source>
        <strain evidence="2 3">LMG 22257</strain>
    </source>
</reference>
<dbReference type="InterPro" id="IPR011990">
    <property type="entry name" value="TPR-like_helical_dom_sf"/>
</dbReference>
<dbReference type="PROSITE" id="PS50005">
    <property type="entry name" value="TPR"/>
    <property type="match status" value="1"/>
</dbReference>
<organism evidence="2 3">
    <name type="scientific">Sporosarcina ureilytica</name>
    <dbReference type="NCBI Taxonomy" id="298596"/>
    <lineage>
        <taxon>Bacteria</taxon>
        <taxon>Bacillati</taxon>
        <taxon>Bacillota</taxon>
        <taxon>Bacilli</taxon>
        <taxon>Bacillales</taxon>
        <taxon>Caryophanaceae</taxon>
        <taxon>Sporosarcina</taxon>
    </lineage>
</organism>
<dbReference type="EMBL" id="CP017560">
    <property type="protein sequence ID" value="AOV07573.1"/>
    <property type="molecule type" value="Genomic_DNA"/>
</dbReference>
<dbReference type="KEGG" id="surl:BI350_08520"/>